<dbReference type="Gene3D" id="1.25.40.10">
    <property type="entry name" value="Tetratricopeptide repeat domain"/>
    <property type="match status" value="1"/>
</dbReference>
<dbReference type="Proteomes" id="UP000030755">
    <property type="component" value="Unassembled WGS sequence"/>
</dbReference>
<protein>
    <submittedName>
        <fullName evidence="1">Uncharacterized protein</fullName>
    </submittedName>
</protein>
<evidence type="ECO:0000313" key="1">
    <source>
        <dbReference type="EMBL" id="EPZ32497.1"/>
    </source>
</evidence>
<organism evidence="1 2">
    <name type="scientific">Rozella allomycis (strain CSF55)</name>
    <dbReference type="NCBI Taxonomy" id="988480"/>
    <lineage>
        <taxon>Eukaryota</taxon>
        <taxon>Fungi</taxon>
        <taxon>Fungi incertae sedis</taxon>
        <taxon>Cryptomycota</taxon>
        <taxon>Cryptomycota incertae sedis</taxon>
        <taxon>Rozella</taxon>
    </lineage>
</organism>
<reference evidence="1 2" key="1">
    <citation type="journal article" date="2013" name="Curr. Biol.">
        <title>Shared signatures of parasitism and phylogenomics unite Cryptomycota and microsporidia.</title>
        <authorList>
            <person name="James T.Y."/>
            <person name="Pelin A."/>
            <person name="Bonen L."/>
            <person name="Ahrendt S."/>
            <person name="Sain D."/>
            <person name="Corradi N."/>
            <person name="Stajich J.E."/>
        </authorList>
    </citation>
    <scope>NUCLEOTIDE SEQUENCE [LARGE SCALE GENOMIC DNA]</scope>
    <source>
        <strain evidence="1 2">CSF55</strain>
    </source>
</reference>
<gene>
    <name evidence="1" type="ORF">O9G_004405</name>
</gene>
<evidence type="ECO:0000313" key="2">
    <source>
        <dbReference type="Proteomes" id="UP000030755"/>
    </source>
</evidence>
<keyword evidence="2" id="KW-1185">Reference proteome</keyword>
<dbReference type="HOGENOM" id="CLU_411121_0_0_1"/>
<dbReference type="AlphaFoldDB" id="A0A075AUV7"/>
<dbReference type="OrthoDB" id="5588846at2759"/>
<dbReference type="InterPro" id="IPR011990">
    <property type="entry name" value="TPR-like_helical_dom_sf"/>
</dbReference>
<proteinExistence type="predicted"/>
<dbReference type="EMBL" id="KE561146">
    <property type="protein sequence ID" value="EPZ32497.1"/>
    <property type="molecule type" value="Genomic_DNA"/>
</dbReference>
<name>A0A075AUV7_ROZAC</name>
<sequence length="668" mass="78719">MKEQSPLPIPKRPPQAAVTVVENTSVVDKTENTTMIAQDYRGFYEHLKRISQSAVIQQTIKYVELPHENASDLMRSIQGLMGELPEYVCDVYKVEKRGVGETDIDSNEKLMETLCRALNDMFLDYIFLKLTCVPTEVMNAYMKGRLVSKDYEWITKKSKDFYSKYRTEPDVKYFEMLSEGLNFMADYEPGIKLLDYLKSMRIQITNWGEAERALKYYKNFLTKQIEPSKVLMNNILECLSKRQDFYYETFDILQQMEVFQLQPEQETMENLIRASAYSGDQETCLRYFNLFLKNRKQGFSPTKKTFVNVMIGLNGPFRQNHLEKKKKEDEKEEKEDDYFNLINPVYPSDFMNTTRLEADLKKRNIWGLASTDYKKDYSETLEKKFTRIYKGYPETSTFAPLINNTKKLFKFTKEEPIPKEFTVTRLKSTIKVENPNVPIFDPILTPRKITDHDDLLKTADYLFNLAQQFGFSISTPFLNELLRLHMNLKTDKVKEIFFKSFSKYRLKRNTTTLDLIINYSLMTRDLDLAVSAKKSHEVEYGILSDESFILFCNVLAVTGNFETVLDQVKARREQTPHIYHLYDFKYVLAACRRFGRIDIIDELKKLTKTDTRNPDCYSAIYKKRSEMIYPLMDKVYGKMTKTGRRHHPPFKRHVKYPLYCNEFSKGRH</sequence>
<accession>A0A075AUV7</accession>